<dbReference type="EMBL" id="CP039347">
    <property type="protein sequence ID" value="QCD86385.1"/>
    <property type="molecule type" value="Genomic_DNA"/>
</dbReference>
<evidence type="ECO:0000313" key="2">
    <source>
        <dbReference type="Proteomes" id="UP000501690"/>
    </source>
</evidence>
<dbReference type="Proteomes" id="UP000501690">
    <property type="component" value="Linkage Group LG3"/>
</dbReference>
<evidence type="ECO:0000313" key="1">
    <source>
        <dbReference type="EMBL" id="QCD86385.1"/>
    </source>
</evidence>
<dbReference type="AlphaFoldDB" id="A0A4D6LDH1"/>
<organism evidence="1 2">
    <name type="scientific">Vigna unguiculata</name>
    <name type="common">Cowpea</name>
    <dbReference type="NCBI Taxonomy" id="3917"/>
    <lineage>
        <taxon>Eukaryota</taxon>
        <taxon>Viridiplantae</taxon>
        <taxon>Streptophyta</taxon>
        <taxon>Embryophyta</taxon>
        <taxon>Tracheophyta</taxon>
        <taxon>Spermatophyta</taxon>
        <taxon>Magnoliopsida</taxon>
        <taxon>eudicotyledons</taxon>
        <taxon>Gunneridae</taxon>
        <taxon>Pentapetalae</taxon>
        <taxon>rosids</taxon>
        <taxon>fabids</taxon>
        <taxon>Fabales</taxon>
        <taxon>Fabaceae</taxon>
        <taxon>Papilionoideae</taxon>
        <taxon>50 kb inversion clade</taxon>
        <taxon>NPAAA clade</taxon>
        <taxon>indigoferoid/millettioid clade</taxon>
        <taxon>Phaseoleae</taxon>
        <taxon>Vigna</taxon>
    </lineage>
</organism>
<sequence>MVLWQWWCKYVLMAGDDGASCGPAGMVKVRGRRCAVADDVTDSGSAATAAAVGSHDDCHGDCSQNWWFSAVKMVLRWLTVWR</sequence>
<keyword evidence="2" id="KW-1185">Reference proteome</keyword>
<name>A0A4D6LDH1_VIGUN</name>
<reference evidence="1 2" key="1">
    <citation type="submission" date="2019-04" db="EMBL/GenBank/DDBJ databases">
        <title>An improved genome assembly and genetic linkage map for asparagus bean, Vigna unguiculata ssp. sesquipedialis.</title>
        <authorList>
            <person name="Xia Q."/>
            <person name="Zhang R."/>
            <person name="Dong Y."/>
        </authorList>
    </citation>
    <scope>NUCLEOTIDE SEQUENCE [LARGE SCALE GENOMIC DNA]</scope>
    <source>
        <tissue evidence="1">Leaf</tissue>
    </source>
</reference>
<proteinExistence type="predicted"/>
<accession>A0A4D6LDH1</accession>
<gene>
    <name evidence="1" type="ORF">DEO72_LG3g906</name>
</gene>
<protein>
    <submittedName>
        <fullName evidence="1">Uncharacterized protein</fullName>
    </submittedName>
</protein>